<protein>
    <submittedName>
        <fullName evidence="1">Uncharacterized protein</fullName>
    </submittedName>
</protein>
<proteinExistence type="predicted"/>
<organism evidence="1 2">
    <name type="scientific">Nitrospira lenta</name>
    <dbReference type="NCBI Taxonomy" id="1436998"/>
    <lineage>
        <taxon>Bacteria</taxon>
        <taxon>Pseudomonadati</taxon>
        <taxon>Nitrospirota</taxon>
        <taxon>Nitrospiria</taxon>
        <taxon>Nitrospirales</taxon>
        <taxon>Nitrospiraceae</taxon>
        <taxon>Nitrospira</taxon>
    </lineage>
</organism>
<reference evidence="2" key="1">
    <citation type="submission" date="2018-04" db="EMBL/GenBank/DDBJ databases">
        <authorList>
            <person name="Lucker S."/>
            <person name="Sakoula D."/>
        </authorList>
    </citation>
    <scope>NUCLEOTIDE SEQUENCE [LARGE SCALE GENOMIC DNA]</scope>
</reference>
<evidence type="ECO:0000313" key="1">
    <source>
        <dbReference type="EMBL" id="SPP65142.1"/>
    </source>
</evidence>
<dbReference type="AlphaFoldDB" id="A0A330L5N2"/>
<evidence type="ECO:0000313" key="2">
    <source>
        <dbReference type="Proteomes" id="UP000248168"/>
    </source>
</evidence>
<keyword evidence="2" id="KW-1185">Reference proteome</keyword>
<name>A0A330L5N2_9BACT</name>
<sequence>MARSQSITPGDALRYSTQASSQVFYQAHR</sequence>
<dbReference type="InParanoid" id="A0A330L5N2"/>
<dbReference type="Proteomes" id="UP000248168">
    <property type="component" value="Unassembled WGS sequence"/>
</dbReference>
<dbReference type="EMBL" id="OUNR01000016">
    <property type="protein sequence ID" value="SPP65142.1"/>
    <property type="molecule type" value="Genomic_DNA"/>
</dbReference>
<gene>
    <name evidence="1" type="ORF">NITLEN_30056</name>
</gene>
<accession>A0A330L5N2</accession>